<organism evidence="1 2">
    <name type="scientific">Vibrio tetraodonis subsp. pristinus</name>
    <dbReference type="NCBI Taxonomy" id="2695891"/>
    <lineage>
        <taxon>Bacteria</taxon>
        <taxon>Pseudomonadati</taxon>
        <taxon>Pseudomonadota</taxon>
        <taxon>Gammaproteobacteria</taxon>
        <taxon>Vibrionales</taxon>
        <taxon>Vibrionaceae</taxon>
        <taxon>Vibrio</taxon>
    </lineage>
</organism>
<evidence type="ECO:0000313" key="1">
    <source>
        <dbReference type="EMBL" id="MYM60621.1"/>
    </source>
</evidence>
<gene>
    <name evidence="1" type="ORF">GTG28_15420</name>
</gene>
<evidence type="ECO:0000313" key="2">
    <source>
        <dbReference type="Proteomes" id="UP000478571"/>
    </source>
</evidence>
<dbReference type="RefSeq" id="WP_160931402.1">
    <property type="nucleotide sequence ID" value="NZ_WWEU01000005.1"/>
</dbReference>
<accession>A0A6L8LX05</accession>
<name>A0A6L8LX05_9VIBR</name>
<protein>
    <submittedName>
        <fullName evidence="1">Uncharacterized protein</fullName>
    </submittedName>
</protein>
<sequence>MQKVIRIKYLVNQQEFYKKCTDKTNISQEIECINKKKQQMSREINMWSTESLRLDTEIVNPIIHSMLLHQESYESLLKDKVSQKLELEVELAGLEAIQKSLKKNFDMLGNRNKISVFKDNFKKNLDDTLSRQIYAESVRNTWDINNFSRKAKK</sequence>
<dbReference type="AlphaFoldDB" id="A0A6L8LX05"/>
<dbReference type="EMBL" id="WWEU01000005">
    <property type="protein sequence ID" value="MYM60621.1"/>
    <property type="molecule type" value="Genomic_DNA"/>
</dbReference>
<comment type="caution">
    <text evidence="1">The sequence shown here is derived from an EMBL/GenBank/DDBJ whole genome shotgun (WGS) entry which is preliminary data.</text>
</comment>
<dbReference type="Proteomes" id="UP000478571">
    <property type="component" value="Unassembled WGS sequence"/>
</dbReference>
<keyword evidence="2" id="KW-1185">Reference proteome</keyword>
<proteinExistence type="predicted"/>
<reference evidence="1 2" key="1">
    <citation type="submission" date="2020-01" db="EMBL/GenBank/DDBJ databases">
        <title>Draft Genome Sequence of Vibrio sp. strain OCN044, Isolated from a Healthy Coral at Palmyra Atoll.</title>
        <authorList>
            <person name="Videau P."/>
            <person name="Loughran R."/>
            <person name="Esquivel A."/>
            <person name="Deadmond M."/>
            <person name="Paddock B.E."/>
            <person name="Saw J.H."/>
            <person name="Ushijima B."/>
        </authorList>
    </citation>
    <scope>NUCLEOTIDE SEQUENCE [LARGE SCALE GENOMIC DNA]</scope>
    <source>
        <strain evidence="1 2">OCN044</strain>
    </source>
</reference>